<dbReference type="EMBL" id="CADCUR010000115">
    <property type="protein sequence ID" value="CAA9397659.1"/>
    <property type="molecule type" value="Genomic_DNA"/>
</dbReference>
<name>A0A6J4P0N2_9BACT</name>
<dbReference type="AlphaFoldDB" id="A0A6J4P0N2"/>
<sequence>AGNRTPERNERLCQMDKTLCRGGLFVFLYQRSAVADCSRADCLFRSV</sequence>
<protein>
    <submittedName>
        <fullName evidence="1">Uncharacterized protein</fullName>
    </submittedName>
</protein>
<feature type="non-terminal residue" evidence="1">
    <location>
        <position position="1"/>
    </location>
</feature>
<feature type="non-terminal residue" evidence="1">
    <location>
        <position position="47"/>
    </location>
</feature>
<evidence type="ECO:0000313" key="1">
    <source>
        <dbReference type="EMBL" id="CAA9397659.1"/>
    </source>
</evidence>
<organism evidence="1">
    <name type="scientific">uncultured Pyrinomonadaceae bacterium</name>
    <dbReference type="NCBI Taxonomy" id="2283094"/>
    <lineage>
        <taxon>Bacteria</taxon>
        <taxon>Pseudomonadati</taxon>
        <taxon>Acidobacteriota</taxon>
        <taxon>Blastocatellia</taxon>
        <taxon>Blastocatellales</taxon>
        <taxon>Pyrinomonadaceae</taxon>
        <taxon>environmental samples</taxon>
    </lineage>
</organism>
<accession>A0A6J4P0N2</accession>
<gene>
    <name evidence="1" type="ORF">AVDCRST_MAG74-1483</name>
</gene>
<reference evidence="1" key="1">
    <citation type="submission" date="2020-02" db="EMBL/GenBank/DDBJ databases">
        <authorList>
            <person name="Meier V. D."/>
        </authorList>
    </citation>
    <scope>NUCLEOTIDE SEQUENCE</scope>
    <source>
        <strain evidence="1">AVDCRST_MAG74</strain>
    </source>
</reference>
<proteinExistence type="predicted"/>